<dbReference type="STRING" id="3775.A0A1Q3AYT3"/>
<proteinExistence type="predicted"/>
<dbReference type="PANTHER" id="PTHR33127">
    <property type="entry name" value="TRANSMEMBRANE PROTEIN"/>
    <property type="match status" value="1"/>
</dbReference>
<dbReference type="OrthoDB" id="642536at2759"/>
<dbReference type="PANTHER" id="PTHR33127:SF5">
    <property type="entry name" value="TRANSMEMBRANE PROTEIN"/>
    <property type="match status" value="1"/>
</dbReference>
<name>A0A1Q3AYT3_CEPFO</name>
<sequence length="168" mass="19704">MLPLSKHNFIVKISERTSNVFTYKYLVESCGELLLVCRVYNEGVYLETVYFEIYKLDVDHMAWKKIKNLGDRMFLGKCCSISLSPKQLRVGISNFIYFANCIYYPAVNQWQLSSILGGLDRILKGSCLMDDDCKREDWVTFHFGNEICGRFSFRRNIQDFGHIWLTHL</sequence>
<feature type="domain" description="KIB1-4 beta-propeller" evidence="1">
    <location>
        <begin position="22"/>
        <end position="100"/>
    </location>
</feature>
<dbReference type="Pfam" id="PF03478">
    <property type="entry name" value="Beta-prop_KIB1-4"/>
    <property type="match status" value="1"/>
</dbReference>
<reference evidence="3" key="1">
    <citation type="submission" date="2016-04" db="EMBL/GenBank/DDBJ databases">
        <title>Cephalotus genome sequencing.</title>
        <authorList>
            <person name="Fukushima K."/>
            <person name="Hasebe M."/>
            <person name="Fang X."/>
        </authorList>
    </citation>
    <scope>NUCLEOTIDE SEQUENCE [LARGE SCALE GENOMIC DNA]</scope>
    <source>
        <strain evidence="3">cv. St1</strain>
    </source>
</reference>
<dbReference type="EMBL" id="BDDD01000177">
    <property type="protein sequence ID" value="GAV60897.1"/>
    <property type="molecule type" value="Genomic_DNA"/>
</dbReference>
<dbReference type="InParanoid" id="A0A1Q3AYT3"/>
<dbReference type="Proteomes" id="UP000187406">
    <property type="component" value="Unassembled WGS sequence"/>
</dbReference>
<dbReference type="InterPro" id="IPR005174">
    <property type="entry name" value="KIB1-4_b-propeller"/>
</dbReference>
<gene>
    <name evidence="2" type="ORF">CFOL_v3_04425</name>
</gene>
<dbReference type="AlphaFoldDB" id="A0A1Q3AYT3"/>
<evidence type="ECO:0000313" key="3">
    <source>
        <dbReference type="Proteomes" id="UP000187406"/>
    </source>
</evidence>
<evidence type="ECO:0000259" key="1">
    <source>
        <dbReference type="Pfam" id="PF03478"/>
    </source>
</evidence>
<evidence type="ECO:0000313" key="2">
    <source>
        <dbReference type="EMBL" id="GAV60897.1"/>
    </source>
</evidence>
<keyword evidence="3" id="KW-1185">Reference proteome</keyword>
<accession>A0A1Q3AYT3</accession>
<comment type="caution">
    <text evidence="2">The sequence shown here is derived from an EMBL/GenBank/DDBJ whole genome shotgun (WGS) entry which is preliminary data.</text>
</comment>
<organism evidence="2 3">
    <name type="scientific">Cephalotus follicularis</name>
    <name type="common">Albany pitcher plant</name>
    <dbReference type="NCBI Taxonomy" id="3775"/>
    <lineage>
        <taxon>Eukaryota</taxon>
        <taxon>Viridiplantae</taxon>
        <taxon>Streptophyta</taxon>
        <taxon>Embryophyta</taxon>
        <taxon>Tracheophyta</taxon>
        <taxon>Spermatophyta</taxon>
        <taxon>Magnoliopsida</taxon>
        <taxon>eudicotyledons</taxon>
        <taxon>Gunneridae</taxon>
        <taxon>Pentapetalae</taxon>
        <taxon>rosids</taxon>
        <taxon>fabids</taxon>
        <taxon>Oxalidales</taxon>
        <taxon>Cephalotaceae</taxon>
        <taxon>Cephalotus</taxon>
    </lineage>
</organism>
<protein>
    <recommendedName>
        <fullName evidence="1">KIB1-4 beta-propeller domain-containing protein</fullName>
    </recommendedName>
</protein>